<accession>A0ABU3MY17</accession>
<dbReference type="Pfam" id="PF01370">
    <property type="entry name" value="Epimerase"/>
    <property type="match status" value="1"/>
</dbReference>
<gene>
    <name evidence="2" type="ORF">MZO42_00700</name>
</gene>
<comment type="caution">
    <text evidence="2">The sequence shown here is derived from an EMBL/GenBank/DDBJ whole genome shotgun (WGS) entry which is preliminary data.</text>
</comment>
<dbReference type="SUPFAM" id="SSF51735">
    <property type="entry name" value="NAD(P)-binding Rossmann-fold domains"/>
    <property type="match status" value="1"/>
</dbReference>
<dbReference type="PANTHER" id="PTHR43245">
    <property type="entry name" value="BIFUNCTIONAL POLYMYXIN RESISTANCE PROTEIN ARNA"/>
    <property type="match status" value="1"/>
</dbReference>
<evidence type="ECO:0000259" key="1">
    <source>
        <dbReference type="Pfam" id="PF01370"/>
    </source>
</evidence>
<dbReference type="InterPro" id="IPR050177">
    <property type="entry name" value="Lipid_A_modif_metabolic_enz"/>
</dbReference>
<evidence type="ECO:0000313" key="2">
    <source>
        <dbReference type="EMBL" id="MDT8757204.1"/>
    </source>
</evidence>
<dbReference type="InterPro" id="IPR001509">
    <property type="entry name" value="Epimerase_deHydtase"/>
</dbReference>
<sequence length="309" mass="33003">MTERVLIAGAGQVGVFAAKELGDAGHEVWVADKAPAPGFFARYGGTSPERLFKLDLAHSTAVAAAARQHRIGTAVLAFRSPAMPAEHGQGNGADVCPVTLCGRALIAAGVSRLILISSFAVYGRNNHSRLRETDAPAPETPYGQAKLRAEGSLISEAGDGVELIILRPCGIYGPIRVNGGSHSARLIDMLLFAAARDKPVTLEWAPGDEDEYIYVKDVARAVRECVEHRRGSGLNIYNVGAGAKVSAPMLREAVRSLFPDAPILLRGGLKQRPRLPLLDSSKIACDLEFRPQFPLVEGLRDQARLTGLV</sequence>
<proteinExistence type="predicted"/>
<dbReference type="Gene3D" id="3.40.50.720">
    <property type="entry name" value="NAD(P)-binding Rossmann-like Domain"/>
    <property type="match status" value="1"/>
</dbReference>
<protein>
    <submittedName>
        <fullName evidence="2">NAD(P)-dependent oxidoreductase</fullName>
    </submittedName>
</protein>
<name>A0ABU3MY17_9SPHN</name>
<dbReference type="InterPro" id="IPR036291">
    <property type="entry name" value="NAD(P)-bd_dom_sf"/>
</dbReference>
<feature type="domain" description="NAD-dependent epimerase/dehydratase" evidence="1">
    <location>
        <begin position="5"/>
        <end position="240"/>
    </location>
</feature>
<dbReference type="EMBL" id="JALMLT010000001">
    <property type="protein sequence ID" value="MDT8757204.1"/>
    <property type="molecule type" value="Genomic_DNA"/>
</dbReference>
<reference evidence="2" key="1">
    <citation type="submission" date="2022-04" db="EMBL/GenBank/DDBJ databases">
        <title>Tomato heritable bacteria conferring resistance against bacterial wilt.</title>
        <authorList>
            <person name="Yin J."/>
        </authorList>
    </citation>
    <scope>NUCLEOTIDE SEQUENCE</scope>
    <source>
        <strain evidence="2">Cra20</strain>
    </source>
</reference>
<organism evidence="2">
    <name type="scientific">Sphingomonas psychrotolerans</name>
    <dbReference type="NCBI Taxonomy" id="1327635"/>
    <lineage>
        <taxon>Bacteria</taxon>
        <taxon>Pseudomonadati</taxon>
        <taxon>Pseudomonadota</taxon>
        <taxon>Alphaproteobacteria</taxon>
        <taxon>Sphingomonadales</taxon>
        <taxon>Sphingomonadaceae</taxon>
        <taxon>Sphingomonas</taxon>
    </lineage>
</organism>